<protein>
    <submittedName>
        <fullName evidence="2">Glycosyltransferase family 4 protein</fullName>
    </submittedName>
</protein>
<feature type="compositionally biased region" description="Polar residues" evidence="1">
    <location>
        <begin position="307"/>
        <end position="322"/>
    </location>
</feature>
<gene>
    <name evidence="2" type="ORF">ESP62_004670</name>
</gene>
<dbReference type="OrthoDB" id="4459130at2"/>
<keyword evidence="3" id="KW-1185">Reference proteome</keyword>
<dbReference type="Proteomes" id="UP001515100">
    <property type="component" value="Unassembled WGS sequence"/>
</dbReference>
<reference evidence="2" key="1">
    <citation type="submission" date="2019-09" db="EMBL/GenBank/DDBJ databases">
        <authorList>
            <person name="Li J."/>
        </authorList>
    </citation>
    <scope>NUCLEOTIDE SEQUENCE [LARGE SCALE GENOMIC DNA]</scope>
    <source>
        <strain evidence="2">NRBC 14897</strain>
    </source>
</reference>
<comment type="caution">
    <text evidence="2">The sequence shown here is derived from an EMBL/GenBank/DDBJ whole genome shotgun (WGS) entry which is preliminary data.</text>
</comment>
<dbReference type="SUPFAM" id="SSF53756">
    <property type="entry name" value="UDP-Glycosyltransferase/glycogen phosphorylase"/>
    <property type="match status" value="1"/>
</dbReference>
<dbReference type="EMBL" id="SDPP02000001">
    <property type="protein sequence ID" value="KAA1380476.1"/>
    <property type="molecule type" value="Genomic_DNA"/>
</dbReference>
<dbReference type="Pfam" id="PF13692">
    <property type="entry name" value="Glyco_trans_1_4"/>
    <property type="match status" value="1"/>
</dbReference>
<accession>A0A641AQU5</accession>
<dbReference type="Gene3D" id="3.40.50.2000">
    <property type="entry name" value="Glycogen Phosphorylase B"/>
    <property type="match status" value="2"/>
</dbReference>
<name>A0A641AQU5_9ACTN</name>
<dbReference type="AlphaFoldDB" id="A0A641AQU5"/>
<sequence length="330" mass="36371">MTRSGDGRQIHISWYRSHRRSRELAHALGADAHFIHSDGPLLLRYLRQWLETRRVLRSTRPTVVVVMQPPVLSLLCVAVHARHAVLVGDLHSGTFTDRRWRWAVPAVACVIRRRGLAIVPNEEVADLCRIRDMDTIVVPAAIRALDSPNRGTATGRATVLVPLTYAFDEPVEQILGAAEARPDLRWLLTGKAPEGLSAAAPDNVEFTGYLTDADYTTAQLSADVICALTTQEGTMQSAGFEALATGTPLLTSPTRVLKNYFGSAAAYSAPVPGEIVAQIDELIRNGDAWRRRMLDLRHHRIAEQQQQISSAVDSINKRSNGRASGRRILP</sequence>
<feature type="region of interest" description="Disordered" evidence="1">
    <location>
        <begin position="307"/>
        <end position="330"/>
    </location>
</feature>
<evidence type="ECO:0000313" key="3">
    <source>
        <dbReference type="Proteomes" id="UP001515100"/>
    </source>
</evidence>
<evidence type="ECO:0000313" key="2">
    <source>
        <dbReference type="EMBL" id="KAA1380476.1"/>
    </source>
</evidence>
<proteinExistence type="predicted"/>
<evidence type="ECO:0000256" key="1">
    <source>
        <dbReference type="SAM" id="MobiDB-lite"/>
    </source>
</evidence>
<organism evidence="2 3">
    <name type="scientific">Aeromicrobium fastidiosum</name>
    <dbReference type="NCBI Taxonomy" id="52699"/>
    <lineage>
        <taxon>Bacteria</taxon>
        <taxon>Bacillati</taxon>
        <taxon>Actinomycetota</taxon>
        <taxon>Actinomycetes</taxon>
        <taxon>Propionibacteriales</taxon>
        <taxon>Nocardioidaceae</taxon>
        <taxon>Aeromicrobium</taxon>
    </lineage>
</organism>